<evidence type="ECO:0000313" key="2">
    <source>
        <dbReference type="Proteomes" id="UP001497522"/>
    </source>
</evidence>
<accession>A0ABP1AQL5</accession>
<keyword evidence="2" id="KW-1185">Reference proteome</keyword>
<evidence type="ECO:0000313" key="1">
    <source>
        <dbReference type="EMBL" id="CAK9864781.1"/>
    </source>
</evidence>
<protein>
    <submittedName>
        <fullName evidence="1">Uncharacterized protein</fullName>
    </submittedName>
</protein>
<proteinExistence type="predicted"/>
<reference evidence="1" key="1">
    <citation type="submission" date="2024-03" db="EMBL/GenBank/DDBJ databases">
        <authorList>
            <consortium name="ELIXIR-Norway"/>
            <consortium name="Elixir Norway"/>
        </authorList>
    </citation>
    <scope>NUCLEOTIDE SEQUENCE</scope>
</reference>
<name>A0ABP1AQL5_9BRYO</name>
<dbReference type="EMBL" id="OZ023715">
    <property type="protein sequence ID" value="CAK9864781.1"/>
    <property type="molecule type" value="Genomic_DNA"/>
</dbReference>
<dbReference type="Proteomes" id="UP001497522">
    <property type="component" value="Chromosome 14"/>
</dbReference>
<sequence>MLKLKRIPTCLYFQAYKAPLKGTITNFSNGGTNSEFIKGTSANVADNTVDGWDIVDHPRLPPLSHSEDIEHWTRAMFIDATK</sequence>
<gene>
    <name evidence="1" type="ORF">CSSPJE1EN2_LOCUS7776</name>
</gene>
<organism evidence="1 2">
    <name type="scientific">Sphagnum jensenii</name>
    <dbReference type="NCBI Taxonomy" id="128206"/>
    <lineage>
        <taxon>Eukaryota</taxon>
        <taxon>Viridiplantae</taxon>
        <taxon>Streptophyta</taxon>
        <taxon>Embryophyta</taxon>
        <taxon>Bryophyta</taxon>
        <taxon>Sphagnophytina</taxon>
        <taxon>Sphagnopsida</taxon>
        <taxon>Sphagnales</taxon>
        <taxon>Sphagnaceae</taxon>
        <taxon>Sphagnum</taxon>
    </lineage>
</organism>